<name>A0A0A9FP84_ARUDO</name>
<dbReference type="EMBL" id="GBRH01185790">
    <property type="protein sequence ID" value="JAE12106.1"/>
    <property type="molecule type" value="Transcribed_RNA"/>
</dbReference>
<organism evidence="1">
    <name type="scientific">Arundo donax</name>
    <name type="common">Giant reed</name>
    <name type="synonym">Donax arundinaceus</name>
    <dbReference type="NCBI Taxonomy" id="35708"/>
    <lineage>
        <taxon>Eukaryota</taxon>
        <taxon>Viridiplantae</taxon>
        <taxon>Streptophyta</taxon>
        <taxon>Embryophyta</taxon>
        <taxon>Tracheophyta</taxon>
        <taxon>Spermatophyta</taxon>
        <taxon>Magnoliopsida</taxon>
        <taxon>Liliopsida</taxon>
        <taxon>Poales</taxon>
        <taxon>Poaceae</taxon>
        <taxon>PACMAD clade</taxon>
        <taxon>Arundinoideae</taxon>
        <taxon>Arundineae</taxon>
        <taxon>Arundo</taxon>
    </lineage>
</organism>
<proteinExistence type="predicted"/>
<sequence>MEIWYAFCFLSVNMSIALLHRASYIRSALCFGLS</sequence>
<reference evidence="1" key="1">
    <citation type="submission" date="2014-09" db="EMBL/GenBank/DDBJ databases">
        <authorList>
            <person name="Magalhaes I.L.F."/>
            <person name="Oliveira U."/>
            <person name="Santos F.R."/>
            <person name="Vidigal T.H.D.A."/>
            <person name="Brescovit A.D."/>
            <person name="Santos A.J."/>
        </authorList>
    </citation>
    <scope>NUCLEOTIDE SEQUENCE</scope>
    <source>
        <tissue evidence="1">Shoot tissue taken approximately 20 cm above the soil surface</tissue>
    </source>
</reference>
<accession>A0A0A9FP84</accession>
<protein>
    <submittedName>
        <fullName evidence="1">Uncharacterized protein</fullName>
    </submittedName>
</protein>
<dbReference type="AlphaFoldDB" id="A0A0A9FP84"/>
<evidence type="ECO:0000313" key="1">
    <source>
        <dbReference type="EMBL" id="JAE12106.1"/>
    </source>
</evidence>
<reference evidence="1" key="2">
    <citation type="journal article" date="2015" name="Data Brief">
        <title>Shoot transcriptome of the giant reed, Arundo donax.</title>
        <authorList>
            <person name="Barrero R.A."/>
            <person name="Guerrero F.D."/>
            <person name="Moolhuijzen P."/>
            <person name="Goolsby J.A."/>
            <person name="Tidwell J."/>
            <person name="Bellgard S.E."/>
            <person name="Bellgard M.I."/>
        </authorList>
    </citation>
    <scope>NUCLEOTIDE SEQUENCE</scope>
    <source>
        <tissue evidence="1">Shoot tissue taken approximately 20 cm above the soil surface</tissue>
    </source>
</reference>